<keyword evidence="1" id="KW-1133">Transmembrane helix</keyword>
<evidence type="ECO:0000313" key="3">
    <source>
        <dbReference type="EMBL" id="RXI24738.1"/>
    </source>
</evidence>
<evidence type="ECO:0000313" key="5">
    <source>
        <dbReference type="Proteomes" id="UP000290580"/>
    </source>
</evidence>
<dbReference type="EMBL" id="CP032099">
    <property type="protein sequence ID" value="AXX84577.1"/>
    <property type="molecule type" value="Genomic_DNA"/>
</dbReference>
<evidence type="ECO:0000256" key="1">
    <source>
        <dbReference type="SAM" id="Phobius"/>
    </source>
</evidence>
<name>A0AAD0SKW2_9BACT</name>
<keyword evidence="5" id="KW-1185">Reference proteome</keyword>
<feature type="transmembrane region" description="Helical" evidence="1">
    <location>
        <begin position="56"/>
        <end position="73"/>
    </location>
</feature>
<proteinExistence type="predicted"/>
<accession>A0AAD0SKW2</accession>
<dbReference type="RefSeq" id="WP_066429287.1">
    <property type="nucleotide sequence ID" value="NZ_CP032099.1"/>
</dbReference>
<keyword evidence="1" id="KW-0472">Membrane</keyword>
<keyword evidence="1" id="KW-0812">Transmembrane</keyword>
<dbReference type="Proteomes" id="UP000290580">
    <property type="component" value="Unassembled WGS sequence"/>
</dbReference>
<evidence type="ECO:0000313" key="4">
    <source>
        <dbReference type="Proteomes" id="UP000262029"/>
    </source>
</evidence>
<evidence type="ECO:0000313" key="2">
    <source>
        <dbReference type="EMBL" id="AXX84577.1"/>
    </source>
</evidence>
<dbReference type="AlphaFoldDB" id="A0AAD0SKW2"/>
<reference evidence="2 4" key="2">
    <citation type="submission" date="2018-08" db="EMBL/GenBank/DDBJ databases">
        <title>Complete genome of the Arcobacter skirrowii type strain LMG 6621.</title>
        <authorList>
            <person name="Miller W.G."/>
            <person name="Yee E."/>
            <person name="Bono J.L."/>
        </authorList>
    </citation>
    <scope>NUCLEOTIDE SEQUENCE [LARGE SCALE GENOMIC DNA]</scope>
    <source>
        <strain evidence="2 4">CCUG 10374</strain>
    </source>
</reference>
<dbReference type="GeneID" id="61750506"/>
<organism evidence="2 4">
    <name type="scientific">Aliarcobacter skirrowii CCUG 10374</name>
    <dbReference type="NCBI Taxonomy" id="1032239"/>
    <lineage>
        <taxon>Bacteria</taxon>
        <taxon>Pseudomonadati</taxon>
        <taxon>Campylobacterota</taxon>
        <taxon>Epsilonproteobacteria</taxon>
        <taxon>Campylobacterales</taxon>
        <taxon>Arcobacteraceae</taxon>
        <taxon>Aliarcobacter</taxon>
    </lineage>
</organism>
<dbReference type="EMBL" id="NXIC01000009">
    <property type="protein sequence ID" value="RXI24738.1"/>
    <property type="molecule type" value="Genomic_DNA"/>
</dbReference>
<reference evidence="3 5" key="1">
    <citation type="submission" date="2017-09" db="EMBL/GenBank/DDBJ databases">
        <title>Genomics of the genus Arcobacter.</title>
        <authorList>
            <person name="Perez-Cataluna A."/>
            <person name="Figueras M.J."/>
            <person name="Salas-Masso N."/>
        </authorList>
    </citation>
    <scope>NUCLEOTIDE SEQUENCE [LARGE SCALE GENOMIC DNA]</scope>
    <source>
        <strain evidence="3 5">LMG 6621</strain>
    </source>
</reference>
<dbReference type="Proteomes" id="UP000262029">
    <property type="component" value="Chromosome"/>
</dbReference>
<sequence>MNFLIDYFLNLALFIFYKYKEKANLYVTSRMFEGIAIGTYAVIIDRLVDEGFTFDLTIRFLIAIIFTYVGIYLDKKEK</sequence>
<gene>
    <name evidence="2" type="ORF">ASKIR_0754</name>
    <name evidence="3" type="ORF">CP959_09900</name>
</gene>
<protein>
    <submittedName>
        <fullName evidence="2">Uncharacterized protein</fullName>
    </submittedName>
</protein>